<dbReference type="AlphaFoldDB" id="A0A1U7LPZ6"/>
<dbReference type="Proteomes" id="UP000186594">
    <property type="component" value="Unassembled WGS sequence"/>
</dbReference>
<reference evidence="3 4" key="1">
    <citation type="submission" date="2016-04" db="EMBL/GenBank/DDBJ databases">
        <title>Evolutionary innovation and constraint leading to complex multicellularity in the Ascomycota.</title>
        <authorList>
            <person name="Cisse O."/>
            <person name="Nguyen A."/>
            <person name="Hewitt D.A."/>
            <person name="Jedd G."/>
            <person name="Stajich J.E."/>
        </authorList>
    </citation>
    <scope>NUCLEOTIDE SEQUENCE [LARGE SCALE GENOMIC DNA]</scope>
    <source>
        <strain evidence="3 4">DAH-3</strain>
    </source>
</reference>
<evidence type="ECO:0000313" key="4">
    <source>
        <dbReference type="Proteomes" id="UP000186594"/>
    </source>
</evidence>
<sequence>MPIPILGYIASHIESFPSIFSTPGTATYLSALIVLFLLKRYFNGTINTWHRKLPGSVILLTGGTGDIGASVARNLACDGAQIILLVRNAADPWIVEYISDLRQNTGNSQIFAETCDLSSLHSIRLFATKWIDNIPPRRLDMLIMMAGTLSPRGSPRSFTKDGVEEIFGIDYLAHFQLLRILSPAIRAQPAGRDVRIITSTCLNYVAGELDLSDLEFKNRGYPRSTIKLSGAAKLCVMAMSREFQRRCESYKRKDETANNVRCYTVNPGLVRTGFFRRYISMGALWGIFLYILMYPFWWFVLKSANSGAQSFLWAAMSPECGNGNGALIRECEIVECRRREVDEIGSELWDISEKMCDELEKKAAIQRKLVEMKGKEVASR</sequence>
<dbReference type="Gene3D" id="3.40.50.720">
    <property type="entry name" value="NAD(P)-binding Rossmann-like Domain"/>
    <property type="match status" value="1"/>
</dbReference>
<dbReference type="Pfam" id="PF00106">
    <property type="entry name" value="adh_short"/>
    <property type="match status" value="1"/>
</dbReference>
<keyword evidence="2" id="KW-0472">Membrane</keyword>
<keyword evidence="2" id="KW-0812">Transmembrane</keyword>
<dbReference type="OMA" id="NYLANYH"/>
<proteinExistence type="predicted"/>
<feature type="transmembrane region" description="Helical" evidence="2">
    <location>
        <begin position="278"/>
        <end position="300"/>
    </location>
</feature>
<dbReference type="InterPro" id="IPR036291">
    <property type="entry name" value="NAD(P)-bd_dom_sf"/>
</dbReference>
<dbReference type="SUPFAM" id="SSF51735">
    <property type="entry name" value="NAD(P)-binding Rossmann-fold domains"/>
    <property type="match status" value="1"/>
</dbReference>
<protein>
    <submittedName>
        <fullName evidence="3">Putative oxidoreductase</fullName>
    </submittedName>
</protein>
<dbReference type="PRINTS" id="PR00081">
    <property type="entry name" value="GDHRDH"/>
</dbReference>
<dbReference type="PANTHER" id="PTHR43157:SF31">
    <property type="entry name" value="PHOSPHATIDYLINOSITOL-GLYCAN BIOSYNTHESIS CLASS F PROTEIN"/>
    <property type="match status" value="1"/>
</dbReference>
<feature type="transmembrane region" description="Helical" evidence="2">
    <location>
        <begin position="25"/>
        <end position="42"/>
    </location>
</feature>
<name>A0A1U7LPZ6_NEOID</name>
<dbReference type="STRING" id="1198029.A0A1U7LPZ6"/>
<gene>
    <name evidence="3" type="ORF">NEOLI_003181</name>
</gene>
<evidence type="ECO:0000256" key="1">
    <source>
        <dbReference type="ARBA" id="ARBA00023002"/>
    </source>
</evidence>
<keyword evidence="1" id="KW-0560">Oxidoreductase</keyword>
<evidence type="ECO:0000313" key="3">
    <source>
        <dbReference type="EMBL" id="OLL24698.1"/>
    </source>
</evidence>
<dbReference type="OrthoDB" id="191979at2759"/>
<dbReference type="EMBL" id="LXFE01000673">
    <property type="protein sequence ID" value="OLL24698.1"/>
    <property type="molecule type" value="Genomic_DNA"/>
</dbReference>
<accession>A0A1U7LPZ6</accession>
<evidence type="ECO:0000256" key="2">
    <source>
        <dbReference type="SAM" id="Phobius"/>
    </source>
</evidence>
<comment type="caution">
    <text evidence="3">The sequence shown here is derived from an EMBL/GenBank/DDBJ whole genome shotgun (WGS) entry which is preliminary data.</text>
</comment>
<dbReference type="GO" id="GO:0016491">
    <property type="term" value="F:oxidoreductase activity"/>
    <property type="evidence" value="ECO:0007669"/>
    <property type="project" value="UniProtKB-KW"/>
</dbReference>
<organism evidence="3 4">
    <name type="scientific">Neolecta irregularis (strain DAH-3)</name>
    <dbReference type="NCBI Taxonomy" id="1198029"/>
    <lineage>
        <taxon>Eukaryota</taxon>
        <taxon>Fungi</taxon>
        <taxon>Dikarya</taxon>
        <taxon>Ascomycota</taxon>
        <taxon>Taphrinomycotina</taxon>
        <taxon>Neolectales</taxon>
        <taxon>Neolectaceae</taxon>
        <taxon>Neolecta</taxon>
    </lineage>
</organism>
<dbReference type="InterPro" id="IPR002347">
    <property type="entry name" value="SDR_fam"/>
</dbReference>
<keyword evidence="2" id="KW-1133">Transmembrane helix</keyword>
<dbReference type="PANTHER" id="PTHR43157">
    <property type="entry name" value="PHOSPHATIDYLINOSITOL-GLYCAN BIOSYNTHESIS CLASS F PROTEIN-RELATED"/>
    <property type="match status" value="1"/>
</dbReference>
<keyword evidence="4" id="KW-1185">Reference proteome</keyword>